<evidence type="ECO:0000313" key="3">
    <source>
        <dbReference type="Proteomes" id="UP000000763"/>
    </source>
</evidence>
<organism evidence="2 3">
    <name type="scientific">Oryza sativa subsp. japonica</name>
    <name type="common">Rice</name>
    <dbReference type="NCBI Taxonomy" id="39947"/>
    <lineage>
        <taxon>Eukaryota</taxon>
        <taxon>Viridiplantae</taxon>
        <taxon>Streptophyta</taxon>
        <taxon>Embryophyta</taxon>
        <taxon>Tracheophyta</taxon>
        <taxon>Spermatophyta</taxon>
        <taxon>Magnoliopsida</taxon>
        <taxon>Liliopsida</taxon>
        <taxon>Poales</taxon>
        <taxon>Poaceae</taxon>
        <taxon>BOP clade</taxon>
        <taxon>Oryzoideae</taxon>
        <taxon>Oryzeae</taxon>
        <taxon>Oryzinae</taxon>
        <taxon>Oryza</taxon>
        <taxon>Oryza sativa</taxon>
    </lineage>
</organism>
<protein>
    <submittedName>
        <fullName evidence="2">Os06g0639200 protein</fullName>
    </submittedName>
</protein>
<dbReference type="KEGG" id="dosa:Os06g0639200"/>
<proteinExistence type="predicted"/>
<dbReference type="PANTHER" id="PTHR32467">
    <property type="entry name" value="AP2-LIKE ETHYLENE-RESPONSIVE TRANSCRIPTION FACTOR"/>
    <property type="match status" value="1"/>
</dbReference>
<reference evidence="3" key="2">
    <citation type="journal article" date="2008" name="Nucleic Acids Res.">
        <title>The rice annotation project database (RAP-DB): 2008 update.</title>
        <authorList>
            <consortium name="The rice annotation project (RAP)"/>
        </authorList>
    </citation>
    <scope>GENOME REANNOTATION</scope>
    <source>
        <strain evidence="3">cv. Nipponbare</strain>
    </source>
</reference>
<sequence>MAATFYGVGSIALAMHEDDEEEGSGRVFGFAAGDLVRPAVVTQQLFPMTAAAAAVVPESTEQRHVAAAAEQWARPPSRKTRRGPRSRSSQYRGVTFYRRTGRWESHIWSVHLLSSSCIYTCAYLRTFALLSYTWQLYSVK</sequence>
<dbReference type="Gene3D" id="3.30.730.10">
    <property type="entry name" value="AP2/ERF domain"/>
    <property type="match status" value="1"/>
</dbReference>
<dbReference type="AlphaFoldDB" id="C7J3A4"/>
<name>C7J3A4_ORYSJ</name>
<dbReference type="PANTHER" id="PTHR32467:SF9">
    <property type="entry name" value="APETALA2-LIKE PROTEIN 4"/>
    <property type="match status" value="1"/>
</dbReference>
<feature type="compositionally biased region" description="Basic residues" evidence="1">
    <location>
        <begin position="76"/>
        <end position="85"/>
    </location>
</feature>
<evidence type="ECO:0000313" key="2">
    <source>
        <dbReference type="EMBL" id="BAH93653.1"/>
    </source>
</evidence>
<gene>
    <name evidence="2" type="ordered locus">Os06g0639200</name>
</gene>
<accession>C7J3A4</accession>
<dbReference type="InterPro" id="IPR036955">
    <property type="entry name" value="AP2/ERF_dom_sf"/>
</dbReference>
<dbReference type="EMBL" id="AP008212">
    <property type="protein sequence ID" value="BAH93653.1"/>
    <property type="molecule type" value="Genomic_DNA"/>
</dbReference>
<reference evidence="2 3" key="1">
    <citation type="journal article" date="2005" name="Nature">
        <title>The map-based sequence of the rice genome.</title>
        <authorList>
            <consortium name="International rice genome sequencing project (IRGSP)"/>
            <person name="Matsumoto T."/>
            <person name="Wu J."/>
            <person name="Kanamori H."/>
            <person name="Katayose Y."/>
            <person name="Fujisawa M."/>
            <person name="Namiki N."/>
            <person name="Mizuno H."/>
            <person name="Yamamoto K."/>
            <person name="Antonio B.A."/>
            <person name="Baba T."/>
            <person name="Sakata K."/>
            <person name="Nagamura Y."/>
            <person name="Aoki H."/>
            <person name="Arikawa K."/>
            <person name="Arita K."/>
            <person name="Bito T."/>
            <person name="Chiden Y."/>
            <person name="Fujitsuka N."/>
            <person name="Fukunaka R."/>
            <person name="Hamada M."/>
            <person name="Harada C."/>
            <person name="Hayashi A."/>
            <person name="Hijishita S."/>
            <person name="Honda M."/>
            <person name="Hosokawa S."/>
            <person name="Ichikawa Y."/>
            <person name="Idonuma A."/>
            <person name="Iijima M."/>
            <person name="Ikeda M."/>
            <person name="Ikeno M."/>
            <person name="Ito K."/>
            <person name="Ito S."/>
            <person name="Ito T."/>
            <person name="Ito Y."/>
            <person name="Ito Y."/>
            <person name="Iwabuchi A."/>
            <person name="Kamiya K."/>
            <person name="Karasawa W."/>
            <person name="Kurita K."/>
            <person name="Katagiri S."/>
            <person name="Kikuta A."/>
            <person name="Kobayashi H."/>
            <person name="Kobayashi N."/>
            <person name="Machita K."/>
            <person name="Maehara T."/>
            <person name="Masukawa M."/>
            <person name="Mizubayashi T."/>
            <person name="Mukai Y."/>
            <person name="Nagasaki H."/>
            <person name="Nagata Y."/>
            <person name="Naito S."/>
            <person name="Nakashima M."/>
            <person name="Nakama Y."/>
            <person name="Nakamichi Y."/>
            <person name="Nakamura M."/>
            <person name="Meguro A."/>
            <person name="Negishi M."/>
            <person name="Ohta I."/>
            <person name="Ohta T."/>
            <person name="Okamoto M."/>
            <person name="Ono N."/>
            <person name="Saji S."/>
            <person name="Sakaguchi M."/>
            <person name="Sakai K."/>
            <person name="Shibata M."/>
            <person name="Shimokawa T."/>
            <person name="Song J."/>
            <person name="Takazaki Y."/>
            <person name="Terasawa K."/>
            <person name="Tsugane M."/>
            <person name="Tsuji K."/>
            <person name="Ueda S."/>
            <person name="Waki K."/>
            <person name="Yamagata H."/>
            <person name="Yamamoto M."/>
            <person name="Yamamoto S."/>
            <person name="Yamane H."/>
            <person name="Yoshiki S."/>
            <person name="Yoshihara R."/>
            <person name="Yukawa K."/>
            <person name="Zhong H."/>
            <person name="Yano M."/>
            <person name="Yuan Q."/>
            <person name="Ouyang S."/>
            <person name="Liu J."/>
            <person name="Jones K.M."/>
            <person name="Gansberger K."/>
            <person name="Moffat K."/>
            <person name="Hill J."/>
            <person name="Bera J."/>
            <person name="Fadrosh D."/>
            <person name="Jin S."/>
            <person name="Johri S."/>
            <person name="Kim M."/>
            <person name="Overton L."/>
            <person name="Reardon M."/>
            <person name="Tsitrin T."/>
            <person name="Vuong H."/>
            <person name="Weaver B."/>
            <person name="Ciecko A."/>
            <person name="Tallon L."/>
            <person name="Jackson J."/>
            <person name="Pai G."/>
            <person name="Aken S.V."/>
            <person name="Utterback T."/>
            <person name="Reidmuller S."/>
            <person name="Feldblyum T."/>
            <person name="Hsiao J."/>
            <person name="Zismann V."/>
            <person name="Iobst S."/>
            <person name="de Vazeille A.R."/>
            <person name="Buell C.R."/>
            <person name="Ying K."/>
            <person name="Li Y."/>
            <person name="Lu T."/>
            <person name="Huang Y."/>
            <person name="Zhao Q."/>
            <person name="Feng Q."/>
            <person name="Zhang L."/>
            <person name="Zhu J."/>
            <person name="Weng Q."/>
            <person name="Mu J."/>
            <person name="Lu Y."/>
            <person name="Fan D."/>
            <person name="Liu Y."/>
            <person name="Guan J."/>
            <person name="Zhang Y."/>
            <person name="Yu S."/>
            <person name="Liu X."/>
            <person name="Zhang Y."/>
            <person name="Hong G."/>
            <person name="Han B."/>
            <person name="Choisne N."/>
            <person name="Demange N."/>
            <person name="Orjeda G."/>
            <person name="Samain S."/>
            <person name="Cattolico L."/>
            <person name="Pelletier E."/>
            <person name="Couloux A."/>
            <person name="Segurens B."/>
            <person name="Wincker P."/>
            <person name="D'Hont A."/>
            <person name="Scarpelli C."/>
            <person name="Weissenbach J."/>
            <person name="Salanoubat M."/>
            <person name="Quetier F."/>
            <person name="Yu Y."/>
            <person name="Kim H.R."/>
            <person name="Rambo T."/>
            <person name="Currie J."/>
            <person name="Collura K."/>
            <person name="Luo M."/>
            <person name="Yang T."/>
            <person name="Ammiraju J.S.S."/>
            <person name="Engler F."/>
            <person name="Soderlund C."/>
            <person name="Wing R.A."/>
            <person name="Palmer L.E."/>
            <person name="de la Bastide M."/>
            <person name="Spiegel L."/>
            <person name="Nascimento L."/>
            <person name="Zutavern T."/>
            <person name="O'Shaughnessy A."/>
            <person name="Dike S."/>
            <person name="Dedhia N."/>
            <person name="Preston R."/>
            <person name="Balija V."/>
            <person name="McCombie W.R."/>
            <person name="Chow T."/>
            <person name="Chen H."/>
            <person name="Chung M."/>
            <person name="Chen C."/>
            <person name="Shaw J."/>
            <person name="Wu H."/>
            <person name="Hsiao K."/>
            <person name="Chao Y."/>
            <person name="Chu M."/>
            <person name="Cheng C."/>
            <person name="Hour A."/>
            <person name="Lee P."/>
            <person name="Lin S."/>
            <person name="Lin Y."/>
            <person name="Liou J."/>
            <person name="Liu S."/>
            <person name="Hsing Y."/>
            <person name="Raghuvanshi S."/>
            <person name="Mohanty A."/>
            <person name="Bharti A.K."/>
            <person name="Gaur A."/>
            <person name="Gupta V."/>
            <person name="Kumar D."/>
            <person name="Ravi V."/>
            <person name="Vij S."/>
            <person name="Kapur A."/>
            <person name="Khurana P."/>
            <person name="Khurana P."/>
            <person name="Khurana J.P."/>
            <person name="Tyagi A.K."/>
            <person name="Gaikwad K."/>
            <person name="Singh A."/>
            <person name="Dalal V."/>
            <person name="Srivastava S."/>
            <person name="Dixit A."/>
            <person name="Pal A.K."/>
            <person name="Ghazi I.A."/>
            <person name="Yadav M."/>
            <person name="Pandit A."/>
            <person name="Bhargava A."/>
            <person name="Sureshbabu K."/>
            <person name="Batra K."/>
            <person name="Sharma T.R."/>
            <person name="Mohapatra T."/>
            <person name="Singh N.K."/>
            <person name="Messing J."/>
            <person name="Nelson A.B."/>
            <person name="Fuks G."/>
            <person name="Kavchok S."/>
            <person name="Keizer G."/>
            <person name="Linton E."/>
            <person name="Llaca V."/>
            <person name="Song R."/>
            <person name="Tanyolac B."/>
            <person name="Young S."/>
            <person name="Ho-Il K."/>
            <person name="Hahn J.H."/>
            <person name="Sangsakoo G."/>
            <person name="Vanavichit A."/>
            <person name="de Mattos Luiz.A.T."/>
            <person name="Zimmer P.D."/>
            <person name="Malone G."/>
            <person name="Dellagostin O."/>
            <person name="de Oliveira A.C."/>
            <person name="Bevan M."/>
            <person name="Bancroft I."/>
            <person name="Minx P."/>
            <person name="Cordum H."/>
            <person name="Wilson R."/>
            <person name="Cheng Z."/>
            <person name="Jin W."/>
            <person name="Jiang J."/>
            <person name="Leong S.A."/>
            <person name="Iwama H."/>
            <person name="Gojobori T."/>
            <person name="Itoh T."/>
            <person name="Niimura Y."/>
            <person name="Fujii Y."/>
            <person name="Habara T."/>
            <person name="Sakai H."/>
            <person name="Sato Y."/>
            <person name="Wilson G."/>
            <person name="Kumar K."/>
            <person name="McCouch S."/>
            <person name="Juretic N."/>
            <person name="Hoen D."/>
            <person name="Wright S."/>
            <person name="Bruskiewich R."/>
            <person name="Bureau T."/>
            <person name="Miyao A."/>
            <person name="Hirochika H."/>
            <person name="Nishikawa T."/>
            <person name="Kadowaki K."/>
            <person name="Sugiura M."/>
            <person name="Burr B."/>
            <person name="Sasaki T."/>
        </authorList>
    </citation>
    <scope>NUCLEOTIDE SEQUENCE [LARGE SCALE GENOMIC DNA]</scope>
    <source>
        <strain evidence="3">cv. Nipponbare</strain>
    </source>
</reference>
<dbReference type="GO" id="GO:0003700">
    <property type="term" value="F:DNA-binding transcription factor activity"/>
    <property type="evidence" value="ECO:0007669"/>
    <property type="project" value="InterPro"/>
</dbReference>
<evidence type="ECO:0000256" key="1">
    <source>
        <dbReference type="SAM" id="MobiDB-lite"/>
    </source>
</evidence>
<feature type="region of interest" description="Disordered" evidence="1">
    <location>
        <begin position="66"/>
        <end position="90"/>
    </location>
</feature>
<dbReference type="Proteomes" id="UP000000763">
    <property type="component" value="Chromosome 6"/>
</dbReference>